<feature type="transmembrane region" description="Helical" evidence="1">
    <location>
        <begin position="66"/>
        <end position="91"/>
    </location>
</feature>
<sequence length="316" mass="37299">MLYPVHLMLSLFLSSKYTIKDDYITPKGKTFYIATFAFILILYGLGINRVFFDDLEDTMGTDNRDIITIIFSFSFVFYSIGFGLIFVLNYIHSDCSISFILTLQEVFNSLDFSDSIVFITHWNWFSMSIAFGVNVFLYMLYYITYHAFNPVDVVMDIMFITFDMNLVYGILVITWLRKFLEKWIEDVLAYDDVDEEFYRSYFQVYRNILIAYNLYKSLFQLLVLFHTADTFFRCLCLFAVLLQVLQIPDSGIYDQMVQYTVVKVLAAVWQLKDILLVVVQSIECEKFYITVEEVETACIQRLKNKHHLGERSSRFL</sequence>
<evidence type="ECO:0008006" key="3">
    <source>
        <dbReference type="Google" id="ProtNLM"/>
    </source>
</evidence>
<reference evidence="2" key="1">
    <citation type="submission" date="2017-09" db="EMBL/GenBank/DDBJ databases">
        <title>Contemporary evolution of a Lepidopteran species, Heliothis virescens, in response to modern agricultural practices.</title>
        <authorList>
            <person name="Fritz M.L."/>
            <person name="Deyonke A.M."/>
            <person name="Papanicolaou A."/>
            <person name="Micinski S."/>
            <person name="Westbrook J."/>
            <person name="Gould F."/>
        </authorList>
    </citation>
    <scope>NUCLEOTIDE SEQUENCE [LARGE SCALE GENOMIC DNA]</scope>
    <source>
        <strain evidence="2">HvINT-</strain>
        <tissue evidence="2">Whole body</tissue>
    </source>
</reference>
<evidence type="ECO:0000313" key="2">
    <source>
        <dbReference type="EMBL" id="PCG80009.1"/>
    </source>
</evidence>
<organism evidence="2">
    <name type="scientific">Heliothis virescens</name>
    <name type="common">Tobacco budworm moth</name>
    <dbReference type="NCBI Taxonomy" id="7102"/>
    <lineage>
        <taxon>Eukaryota</taxon>
        <taxon>Metazoa</taxon>
        <taxon>Ecdysozoa</taxon>
        <taxon>Arthropoda</taxon>
        <taxon>Hexapoda</taxon>
        <taxon>Insecta</taxon>
        <taxon>Pterygota</taxon>
        <taxon>Neoptera</taxon>
        <taxon>Endopterygota</taxon>
        <taxon>Lepidoptera</taxon>
        <taxon>Glossata</taxon>
        <taxon>Ditrysia</taxon>
        <taxon>Noctuoidea</taxon>
        <taxon>Noctuidae</taxon>
        <taxon>Heliothinae</taxon>
        <taxon>Heliothis</taxon>
    </lineage>
</organism>
<accession>A0A2A4K7F9</accession>
<dbReference type="EMBL" id="NWSH01000066">
    <property type="protein sequence ID" value="PCG80009.1"/>
    <property type="molecule type" value="Genomic_DNA"/>
</dbReference>
<comment type="caution">
    <text evidence="2">The sequence shown here is derived from an EMBL/GenBank/DDBJ whole genome shotgun (WGS) entry which is preliminary data.</text>
</comment>
<keyword evidence="1" id="KW-0812">Transmembrane</keyword>
<evidence type="ECO:0000256" key="1">
    <source>
        <dbReference type="SAM" id="Phobius"/>
    </source>
</evidence>
<feature type="transmembrane region" description="Helical" evidence="1">
    <location>
        <begin position="30"/>
        <end position="46"/>
    </location>
</feature>
<gene>
    <name evidence="2" type="ORF">B5V51_12388</name>
</gene>
<feature type="transmembrane region" description="Helical" evidence="1">
    <location>
        <begin position="157"/>
        <end position="176"/>
    </location>
</feature>
<proteinExistence type="predicted"/>
<feature type="transmembrane region" description="Helical" evidence="1">
    <location>
        <begin position="124"/>
        <end position="145"/>
    </location>
</feature>
<protein>
    <recommendedName>
        <fullName evidence="3">Gustatory receptor</fullName>
    </recommendedName>
</protein>
<name>A0A2A4K7F9_HELVI</name>
<dbReference type="AlphaFoldDB" id="A0A2A4K7F9"/>
<keyword evidence="1" id="KW-0472">Membrane</keyword>
<keyword evidence="1" id="KW-1133">Transmembrane helix</keyword>